<keyword evidence="4 6" id="KW-0472">Membrane</keyword>
<keyword evidence="3 6" id="KW-1133">Transmembrane helix</keyword>
<evidence type="ECO:0000256" key="7">
    <source>
        <dbReference type="SAM" id="SignalP"/>
    </source>
</evidence>
<dbReference type="InterPro" id="IPR051694">
    <property type="entry name" value="Immunoregulatory_rcpt-like"/>
</dbReference>
<sequence length="529" mass="54786">MCAVLHLLTATLLGLASLPGGLARATNTCYYPDGSISNKDQSCDASKADAPCCPQGWECLDGGFCYLDYAKYISRYTCTDQSWDSPACPNYCLDGAPNGTDTGNVALLNCGGDKYCCNGDRSGNCCKDKAVSYFTMSTGMTELPSPESSVEGSIPTESLPIATALTLAEATESPIIDPPPSTTASPALETDHSTTVDIPILPSTAPPSTSTSVTAKPPPSIFTSIISNSNNGAPSTVYLTMTATPTATSSANDDSSSSSKGVIVGCAVGVPLSAALLGLLVFLLFRRHRRRSHKDPGNCNDLLPPIPEDHEKTPRVSELDGFPRAAGGSIAPPAHRTSNVSEYYSSKGSPAVGGVGAGGSRRRAHGHAHTASEADGTPIMAREKPPVELESRRSARIPVELEATEVGTGGGFLRGPSATMMKIGGADRPESSQASSSPDPGMGYVVGGVGGGLRIVNAVEGELDSEVEDQRDGEASQRNTLSSADSPSPPVYQSPRSWRQQGRGGGMRADHLDGIGSPVSPLQGHGWGR</sequence>
<evidence type="ECO:0000313" key="8">
    <source>
        <dbReference type="EMBL" id="KAF4303471.1"/>
    </source>
</evidence>
<evidence type="ECO:0000256" key="6">
    <source>
        <dbReference type="SAM" id="Phobius"/>
    </source>
</evidence>
<feature type="signal peptide" evidence="7">
    <location>
        <begin position="1"/>
        <end position="23"/>
    </location>
</feature>
<organism evidence="8 9">
    <name type="scientific">Botryosphaeria dothidea</name>
    <dbReference type="NCBI Taxonomy" id="55169"/>
    <lineage>
        <taxon>Eukaryota</taxon>
        <taxon>Fungi</taxon>
        <taxon>Dikarya</taxon>
        <taxon>Ascomycota</taxon>
        <taxon>Pezizomycotina</taxon>
        <taxon>Dothideomycetes</taxon>
        <taxon>Dothideomycetes incertae sedis</taxon>
        <taxon>Botryosphaeriales</taxon>
        <taxon>Botryosphaeriaceae</taxon>
        <taxon>Botryosphaeria</taxon>
    </lineage>
</organism>
<proteinExistence type="predicted"/>
<dbReference type="PANTHER" id="PTHR15549">
    <property type="entry name" value="PAIRED IMMUNOGLOBULIN-LIKE TYPE 2 RECEPTOR"/>
    <property type="match status" value="1"/>
</dbReference>
<keyword evidence="9" id="KW-1185">Reference proteome</keyword>
<reference evidence="8" key="1">
    <citation type="submission" date="2020-04" db="EMBL/GenBank/DDBJ databases">
        <title>Genome Assembly and Annotation of Botryosphaeria dothidea sdau 11-99, a Latent Pathogen of Apple Fruit Ring Rot in China.</title>
        <authorList>
            <person name="Yu C."/>
            <person name="Diao Y."/>
            <person name="Lu Q."/>
            <person name="Zhao J."/>
            <person name="Cui S."/>
            <person name="Peng C."/>
            <person name="He B."/>
            <person name="Liu H."/>
        </authorList>
    </citation>
    <scope>NUCLEOTIDE SEQUENCE [LARGE SCALE GENOMIC DNA]</scope>
    <source>
        <strain evidence="8">Sdau11-99</strain>
    </source>
</reference>
<accession>A0A8H4ILL7</accession>
<feature type="compositionally biased region" description="Basic and acidic residues" evidence="5">
    <location>
        <begin position="307"/>
        <end position="318"/>
    </location>
</feature>
<feature type="transmembrane region" description="Helical" evidence="6">
    <location>
        <begin position="262"/>
        <end position="285"/>
    </location>
</feature>
<feature type="chain" id="PRO_5034030614" evidence="7">
    <location>
        <begin position="24"/>
        <end position="529"/>
    </location>
</feature>
<evidence type="ECO:0000313" key="9">
    <source>
        <dbReference type="Proteomes" id="UP000572817"/>
    </source>
</evidence>
<feature type="region of interest" description="Disordered" evidence="5">
    <location>
        <begin position="291"/>
        <end position="382"/>
    </location>
</feature>
<feature type="region of interest" description="Disordered" evidence="5">
    <location>
        <begin position="407"/>
        <end position="445"/>
    </location>
</feature>
<gene>
    <name evidence="8" type="ORF">GTA08_BOTSDO09380</name>
</gene>
<dbReference type="GO" id="GO:0016020">
    <property type="term" value="C:membrane"/>
    <property type="evidence" value="ECO:0007669"/>
    <property type="project" value="UniProtKB-SubCell"/>
</dbReference>
<dbReference type="GO" id="GO:0071944">
    <property type="term" value="C:cell periphery"/>
    <property type="evidence" value="ECO:0007669"/>
    <property type="project" value="UniProtKB-ARBA"/>
</dbReference>
<evidence type="ECO:0000256" key="1">
    <source>
        <dbReference type="ARBA" id="ARBA00004167"/>
    </source>
</evidence>
<keyword evidence="7" id="KW-0732">Signal</keyword>
<evidence type="ECO:0000256" key="4">
    <source>
        <dbReference type="ARBA" id="ARBA00023136"/>
    </source>
</evidence>
<dbReference type="PANTHER" id="PTHR15549:SF26">
    <property type="entry name" value="AXIAL BUDDING PATTERN PROTEIN 2-RELATED"/>
    <property type="match status" value="1"/>
</dbReference>
<dbReference type="Proteomes" id="UP000572817">
    <property type="component" value="Unassembled WGS sequence"/>
</dbReference>
<name>A0A8H4ILL7_9PEZI</name>
<dbReference type="AlphaFoldDB" id="A0A8H4ILL7"/>
<evidence type="ECO:0000256" key="5">
    <source>
        <dbReference type="SAM" id="MobiDB-lite"/>
    </source>
</evidence>
<evidence type="ECO:0000256" key="2">
    <source>
        <dbReference type="ARBA" id="ARBA00022692"/>
    </source>
</evidence>
<comment type="subcellular location">
    <subcellularLocation>
        <location evidence="1">Membrane</location>
        <topology evidence="1">Single-pass membrane protein</topology>
    </subcellularLocation>
</comment>
<feature type="compositionally biased region" description="Polar residues" evidence="5">
    <location>
        <begin position="476"/>
        <end position="486"/>
    </location>
</feature>
<feature type="region of interest" description="Disordered" evidence="5">
    <location>
        <begin position="464"/>
        <end position="529"/>
    </location>
</feature>
<evidence type="ECO:0000256" key="3">
    <source>
        <dbReference type="ARBA" id="ARBA00022989"/>
    </source>
</evidence>
<comment type="caution">
    <text evidence="8">The sequence shown here is derived from an EMBL/GenBank/DDBJ whole genome shotgun (WGS) entry which is preliminary data.</text>
</comment>
<dbReference type="OrthoDB" id="5215637at2759"/>
<keyword evidence="2 6" id="KW-0812">Transmembrane</keyword>
<dbReference type="EMBL" id="WWBZ02000062">
    <property type="protein sequence ID" value="KAF4303471.1"/>
    <property type="molecule type" value="Genomic_DNA"/>
</dbReference>
<protein>
    <submittedName>
        <fullName evidence="8">Uncharacterized protein</fullName>
    </submittedName>
</protein>